<dbReference type="GO" id="GO:0006689">
    <property type="term" value="P:ganglioside catabolic process"/>
    <property type="evidence" value="ECO:0007669"/>
    <property type="project" value="TreeGrafter"/>
</dbReference>
<keyword evidence="4" id="KW-0677">Repeat</keyword>
<proteinExistence type="inferred from homology"/>
<evidence type="ECO:0000313" key="8">
    <source>
        <dbReference type="EMBL" id="MBV6546589.1"/>
    </source>
</evidence>
<comment type="catalytic activity">
    <reaction evidence="1">
        <text>Hydrolysis of alpha-(2-&gt;3)-, alpha-(2-&gt;6)-, alpha-(2-&gt;8)- glycosidic linkages of terminal sialic acid residues in oligosaccharides, glycoproteins, glycolipids, colominic acid and synthetic substrates.</text>
        <dbReference type="EC" id="3.2.1.18"/>
    </reaction>
</comment>
<dbReference type="Proteomes" id="UP001196379">
    <property type="component" value="Unassembled WGS sequence"/>
</dbReference>
<keyword evidence="5" id="KW-0175">Coiled coil</keyword>
<dbReference type="InterPro" id="IPR036278">
    <property type="entry name" value="Sialidase_sf"/>
</dbReference>
<dbReference type="PRINTS" id="PR01803">
    <property type="entry name" value="TCSIALIDASE"/>
</dbReference>
<evidence type="ECO:0000313" key="10">
    <source>
        <dbReference type="Proteomes" id="UP001196379"/>
    </source>
</evidence>
<dbReference type="CDD" id="cd15482">
    <property type="entry name" value="Sialidase_non-viral"/>
    <property type="match status" value="1"/>
</dbReference>
<evidence type="ECO:0000256" key="1">
    <source>
        <dbReference type="ARBA" id="ARBA00000427"/>
    </source>
</evidence>
<comment type="caution">
    <text evidence="8">The sequence shown here is derived from an EMBL/GenBank/DDBJ whole genome shotgun (WGS) entry which is preliminary data.</text>
</comment>
<dbReference type="InterPro" id="IPR026856">
    <property type="entry name" value="Sialidase_fam"/>
</dbReference>
<dbReference type="AlphaFoldDB" id="A0A949T527"/>
<organism evidence="8 9">
    <name type="scientific">Ursidibacter maritimus</name>
    <dbReference type="NCBI Taxonomy" id="1331689"/>
    <lineage>
        <taxon>Bacteria</taxon>
        <taxon>Pseudomonadati</taxon>
        <taxon>Pseudomonadota</taxon>
        <taxon>Gammaproteobacteria</taxon>
        <taxon>Pasteurellales</taxon>
        <taxon>Pasteurellaceae</taxon>
        <taxon>Ursidibacter</taxon>
    </lineage>
</organism>
<protein>
    <recommendedName>
        <fullName evidence="3">exo-alpha-sialidase</fullName>
        <ecNumber evidence="3">3.2.1.18</ecNumber>
    </recommendedName>
</protein>
<dbReference type="Pfam" id="PF13859">
    <property type="entry name" value="BNR_3"/>
    <property type="match status" value="1"/>
</dbReference>
<dbReference type="OrthoDB" id="5664384at2"/>
<evidence type="ECO:0000256" key="4">
    <source>
        <dbReference type="ARBA" id="ARBA00022737"/>
    </source>
</evidence>
<evidence type="ECO:0000256" key="3">
    <source>
        <dbReference type="ARBA" id="ARBA00012733"/>
    </source>
</evidence>
<evidence type="ECO:0000313" key="9">
    <source>
        <dbReference type="Proteomes" id="UP000732858"/>
    </source>
</evidence>
<dbReference type="EMBL" id="JABUMC010000008">
    <property type="protein sequence ID" value="MBV6546589.1"/>
    <property type="molecule type" value="Genomic_DNA"/>
</dbReference>
<name>A0A949T527_9PAST</name>
<keyword evidence="10" id="KW-1185">Reference proteome</keyword>
<dbReference type="GO" id="GO:0009313">
    <property type="term" value="P:oligosaccharide catabolic process"/>
    <property type="evidence" value="ECO:0007669"/>
    <property type="project" value="TreeGrafter"/>
</dbReference>
<dbReference type="RefSeq" id="WP_157403407.1">
    <property type="nucleotide sequence ID" value="NZ_JABULZ010000012.1"/>
</dbReference>
<dbReference type="InterPro" id="IPR008377">
    <property type="entry name" value="Sialidase_trypan"/>
</dbReference>
<dbReference type="Gene3D" id="2.120.10.10">
    <property type="match status" value="1"/>
</dbReference>
<gene>
    <name evidence="7" type="ORF">HT657_06620</name>
    <name evidence="8" type="ORF">HT672_04710</name>
</gene>
<evidence type="ECO:0000313" key="7">
    <source>
        <dbReference type="EMBL" id="MBV6531806.1"/>
    </source>
</evidence>
<accession>A0A949T527</accession>
<evidence type="ECO:0000256" key="5">
    <source>
        <dbReference type="SAM" id="Coils"/>
    </source>
</evidence>
<dbReference type="PANTHER" id="PTHR10628:SF30">
    <property type="entry name" value="EXO-ALPHA-SIALIDASE"/>
    <property type="match status" value="1"/>
</dbReference>
<dbReference type="GeneID" id="65549293"/>
<dbReference type="GO" id="GO:0005737">
    <property type="term" value="C:cytoplasm"/>
    <property type="evidence" value="ECO:0007669"/>
    <property type="project" value="TreeGrafter"/>
</dbReference>
<dbReference type="GO" id="GO:0016020">
    <property type="term" value="C:membrane"/>
    <property type="evidence" value="ECO:0007669"/>
    <property type="project" value="TreeGrafter"/>
</dbReference>
<comment type="similarity">
    <text evidence="2">Belongs to the glycosyl hydrolase 33 family.</text>
</comment>
<evidence type="ECO:0000256" key="2">
    <source>
        <dbReference type="ARBA" id="ARBA00009348"/>
    </source>
</evidence>
<sequence>MKTLKLFIPIIIFIAIFTHLNTPFWKSDLNENLTNIRKIAGKNKFTENVVGEPWPGIGPNGEMGGTKALHYSRIPAMTITDDNKIVVMFDLRWNSAFDQDRIDPGIAISSDGGYSWIKRTAWTVNHSDHPRRRAMDSTILYNPIDDTLYALHGNWSTGTHNWAKYGNDYFENNQWSATIYQSTDGGLNWKKNAEFSKTHNYHIFSKVKKDNHSVVAFLGGVGSGIVMRDGTLVFPIQTAHSNGKIATTILYSKDNGKTWDMPEINDALSPNNASLENMVFEVEEGKLVMTGREDHHSKARWAYYSEDLGKSWQPYNPVDKFSKTLAKPSQGSSIYVTLPNGRKVLLVSKPDGITNQDDDKRGNIALWMLDAKKPKHKFKLGIIRPGLGNADGSGYSSLAYKDGNLFVAFEDDGDIRIKNLSDYMDTIQAKALEWELPNEMDADVAKINALPHLNQGQKNQLIEKMQNANDYAIIQAIALNKAMHNLKNNTNKLNDEAQQLKDQELIEQQLFLSSVKQIHQVTQPTNSTYLGYNEIAHLSQALNSRFSALTSIKQTLLSKLEK</sequence>
<dbReference type="EC" id="3.2.1.18" evidence="3"/>
<dbReference type="Proteomes" id="UP000732858">
    <property type="component" value="Unassembled WGS sequence"/>
</dbReference>
<dbReference type="EMBL" id="JABULY010000003">
    <property type="protein sequence ID" value="MBV6531806.1"/>
    <property type="molecule type" value="Genomic_DNA"/>
</dbReference>
<evidence type="ECO:0000259" key="6">
    <source>
        <dbReference type="Pfam" id="PF13859"/>
    </source>
</evidence>
<reference evidence="8 10" key="1">
    <citation type="journal article" date="2021" name="Mol. Ecol.">
        <title>Polar bear-adapted Ursidibacter maritimus are remarkably conserved after generations in captivity.</title>
        <authorList>
            <person name="Espinosa-Gongora C."/>
            <person name="Hansen M.J."/>
            <person name="Bertelsen M.F."/>
            <person name="Bojesen A.M."/>
        </authorList>
    </citation>
    <scope>NUCLEOTIDE SEQUENCE</scope>
    <source>
        <strain evidence="8">Pb43105x</strain>
        <strain evidence="7 10">Pb43106</strain>
    </source>
</reference>
<dbReference type="SUPFAM" id="SSF50939">
    <property type="entry name" value="Sialidases"/>
    <property type="match status" value="1"/>
</dbReference>
<dbReference type="InterPro" id="IPR011040">
    <property type="entry name" value="Sialidase"/>
</dbReference>
<dbReference type="GO" id="GO:0004308">
    <property type="term" value="F:exo-alpha-sialidase activity"/>
    <property type="evidence" value="ECO:0007669"/>
    <property type="project" value="UniProtKB-EC"/>
</dbReference>
<feature type="domain" description="Sialidase" evidence="6">
    <location>
        <begin position="82"/>
        <end position="404"/>
    </location>
</feature>
<feature type="coiled-coil region" evidence="5">
    <location>
        <begin position="476"/>
        <end position="503"/>
    </location>
</feature>
<dbReference type="PANTHER" id="PTHR10628">
    <property type="entry name" value="SIALIDASE"/>
    <property type="match status" value="1"/>
</dbReference>